<feature type="transmembrane region" description="Helical" evidence="1">
    <location>
        <begin position="169"/>
        <end position="187"/>
    </location>
</feature>
<gene>
    <name evidence="2" type="ORF">DGMP_23010</name>
</gene>
<evidence type="ECO:0008006" key="4">
    <source>
        <dbReference type="Google" id="ProtNLM"/>
    </source>
</evidence>
<dbReference type="AlphaFoldDB" id="A0A8D5JDU6"/>
<dbReference type="EMBL" id="AP024086">
    <property type="protein sequence ID" value="BCL61608.1"/>
    <property type="molecule type" value="Genomic_DNA"/>
</dbReference>
<name>A0A8D5JDU6_9BACT</name>
<protein>
    <recommendedName>
        <fullName evidence="4">Methyltransferase domain-containing protein</fullName>
    </recommendedName>
</protein>
<keyword evidence="1" id="KW-0812">Transmembrane</keyword>
<proteinExistence type="predicted"/>
<keyword evidence="1" id="KW-0472">Membrane</keyword>
<organism evidence="2 3">
    <name type="scientific">Desulfomarina profundi</name>
    <dbReference type="NCBI Taxonomy" id="2772557"/>
    <lineage>
        <taxon>Bacteria</taxon>
        <taxon>Pseudomonadati</taxon>
        <taxon>Thermodesulfobacteriota</taxon>
        <taxon>Desulfobulbia</taxon>
        <taxon>Desulfobulbales</taxon>
        <taxon>Desulfobulbaceae</taxon>
        <taxon>Desulfomarina</taxon>
    </lineage>
</organism>
<evidence type="ECO:0000256" key="1">
    <source>
        <dbReference type="SAM" id="Phobius"/>
    </source>
</evidence>
<evidence type="ECO:0000313" key="2">
    <source>
        <dbReference type="EMBL" id="BCL61608.1"/>
    </source>
</evidence>
<dbReference type="KEGG" id="dbk:DGMP_23010"/>
<evidence type="ECO:0000313" key="3">
    <source>
        <dbReference type="Proteomes" id="UP000826725"/>
    </source>
</evidence>
<dbReference type="Proteomes" id="UP000826725">
    <property type="component" value="Chromosome"/>
</dbReference>
<sequence>MITEYLQFIARTFRIYDGVIPSIEKVLSKTGSDSIVDLCSGASGPWSHLLRHTDRIDVVLTDKYPNLASFERISADSGGRISFSRDSVDATDVPEKYDGMRTIFTGLHHFHPEPARKILQDAAEKGRAIGIFEFTEHSLPAILSALLGIPLMVLLFTPFITPFKLSRLFWTYIIPVTPLLIMWDGVISDLRTYSVAELRDLVSPIKTENYSWEIGKQKSGVLGINITYLIGCPDKQA</sequence>
<keyword evidence="3" id="KW-1185">Reference proteome</keyword>
<accession>A0A8D5JDU6</accession>
<feature type="transmembrane region" description="Helical" evidence="1">
    <location>
        <begin position="141"/>
        <end position="163"/>
    </location>
</feature>
<keyword evidence="1" id="KW-1133">Transmembrane helix</keyword>
<reference evidence="2" key="1">
    <citation type="submission" date="2020-09" db="EMBL/GenBank/DDBJ databases">
        <title>Desulfogranum mesoprofundum gen. nov., sp. nov., a novel mesophilic, sulfate-reducing chemolithoautotroph isolated from a deep-sea hydrothermal vent chimney in the Suiyo Seamount.</title>
        <authorList>
            <person name="Hashimoto Y."/>
            <person name="Nakagawa S."/>
        </authorList>
    </citation>
    <scope>NUCLEOTIDE SEQUENCE</scope>
    <source>
        <strain evidence="2">KT2</strain>
    </source>
</reference>